<protein>
    <submittedName>
        <fullName evidence="2">Uncharacterized protein</fullName>
    </submittedName>
</protein>
<proteinExistence type="predicted"/>
<evidence type="ECO:0000256" key="1">
    <source>
        <dbReference type="SAM" id="MobiDB-lite"/>
    </source>
</evidence>
<dbReference type="EMBL" id="CP144749">
    <property type="protein sequence ID" value="WVZ75081.1"/>
    <property type="molecule type" value="Genomic_DNA"/>
</dbReference>
<reference evidence="2 3" key="1">
    <citation type="submission" date="2024-02" db="EMBL/GenBank/DDBJ databases">
        <title>High-quality chromosome-scale genome assembly of Pensacola bahiagrass (Paspalum notatum Flugge var. saurae).</title>
        <authorList>
            <person name="Vega J.M."/>
            <person name="Podio M."/>
            <person name="Orjuela J."/>
            <person name="Siena L.A."/>
            <person name="Pessino S.C."/>
            <person name="Combes M.C."/>
            <person name="Mariac C."/>
            <person name="Albertini E."/>
            <person name="Pupilli F."/>
            <person name="Ortiz J.P.A."/>
            <person name="Leblanc O."/>
        </authorList>
    </citation>
    <scope>NUCLEOTIDE SEQUENCE [LARGE SCALE GENOMIC DNA]</scope>
    <source>
        <strain evidence="2">R1</strain>
        <tissue evidence="2">Leaf</tissue>
    </source>
</reference>
<evidence type="ECO:0000313" key="2">
    <source>
        <dbReference type="EMBL" id="WVZ75081.1"/>
    </source>
</evidence>
<feature type="region of interest" description="Disordered" evidence="1">
    <location>
        <begin position="1"/>
        <end position="33"/>
    </location>
</feature>
<organism evidence="2 3">
    <name type="scientific">Paspalum notatum var. saurae</name>
    <dbReference type="NCBI Taxonomy" id="547442"/>
    <lineage>
        <taxon>Eukaryota</taxon>
        <taxon>Viridiplantae</taxon>
        <taxon>Streptophyta</taxon>
        <taxon>Embryophyta</taxon>
        <taxon>Tracheophyta</taxon>
        <taxon>Spermatophyta</taxon>
        <taxon>Magnoliopsida</taxon>
        <taxon>Liliopsida</taxon>
        <taxon>Poales</taxon>
        <taxon>Poaceae</taxon>
        <taxon>PACMAD clade</taxon>
        <taxon>Panicoideae</taxon>
        <taxon>Andropogonodae</taxon>
        <taxon>Paspaleae</taxon>
        <taxon>Paspalinae</taxon>
        <taxon>Paspalum</taxon>
    </lineage>
</organism>
<name>A0AAQ3WVV7_PASNO</name>
<gene>
    <name evidence="2" type="ORF">U9M48_023172</name>
</gene>
<keyword evidence="3" id="KW-1185">Reference proteome</keyword>
<accession>A0AAQ3WVV7</accession>
<dbReference type="Proteomes" id="UP001341281">
    <property type="component" value="Chromosome 05"/>
</dbReference>
<dbReference type="AlphaFoldDB" id="A0AAQ3WVV7"/>
<sequence>MARDARAGGCVGRRRPVLVQPDDTGKPPKAVSLSAASHPKLPLLLLLLLLLGPPLGTRSAAAGVGIRREWGQVDGGPAEEAMGGVARAWRSERRKRRCHGVKG</sequence>
<evidence type="ECO:0000313" key="3">
    <source>
        <dbReference type="Proteomes" id="UP001341281"/>
    </source>
</evidence>